<dbReference type="Proteomes" id="UP000626109">
    <property type="component" value="Unassembled WGS sequence"/>
</dbReference>
<proteinExistence type="predicted"/>
<evidence type="ECO:0000313" key="2">
    <source>
        <dbReference type="Proteomes" id="UP000626109"/>
    </source>
</evidence>
<gene>
    <name evidence="1" type="ORF">PGLA2088_LOCUS21989</name>
</gene>
<protein>
    <submittedName>
        <fullName evidence="1">Uncharacterized protein</fullName>
    </submittedName>
</protein>
<dbReference type="AlphaFoldDB" id="A0A813JMX9"/>
<comment type="caution">
    <text evidence="1">The sequence shown here is derived from an EMBL/GenBank/DDBJ whole genome shotgun (WGS) entry which is preliminary data.</text>
</comment>
<evidence type="ECO:0000313" key="1">
    <source>
        <dbReference type="EMBL" id="CAE8680586.1"/>
    </source>
</evidence>
<organism evidence="1 2">
    <name type="scientific">Polarella glacialis</name>
    <name type="common">Dinoflagellate</name>
    <dbReference type="NCBI Taxonomy" id="89957"/>
    <lineage>
        <taxon>Eukaryota</taxon>
        <taxon>Sar</taxon>
        <taxon>Alveolata</taxon>
        <taxon>Dinophyceae</taxon>
        <taxon>Suessiales</taxon>
        <taxon>Suessiaceae</taxon>
        <taxon>Polarella</taxon>
    </lineage>
</organism>
<sequence length="184" mass="20300">MKVGVSLKGSYLDQSFPAAEEKYIEVGLKSHPKKRVSGELNGVGLGCEFRGSIRLVGSESLRRIGLSQVSCQIARCSTVTGRFLRKVGSSWNYCSLYLRKLMALQGAVYKALPDVAEDLHPMLLSARCKDELLLFSVLSPMMVTNVRAQYTEDLILSDASESGWAVTQYFLSRCAQRTLAAPRV</sequence>
<name>A0A813JMX9_POLGL</name>
<accession>A0A813JMX9</accession>
<reference evidence="1" key="1">
    <citation type="submission" date="2021-02" db="EMBL/GenBank/DDBJ databases">
        <authorList>
            <person name="Dougan E. K."/>
            <person name="Rhodes N."/>
            <person name="Thang M."/>
            <person name="Chan C."/>
        </authorList>
    </citation>
    <scope>NUCLEOTIDE SEQUENCE</scope>
</reference>
<dbReference type="EMBL" id="CAJNNW010025872">
    <property type="protein sequence ID" value="CAE8680586.1"/>
    <property type="molecule type" value="Genomic_DNA"/>
</dbReference>